<dbReference type="Proteomes" id="UP000054558">
    <property type="component" value="Unassembled WGS sequence"/>
</dbReference>
<organism evidence="3 4">
    <name type="scientific">Klebsormidium nitens</name>
    <name type="common">Green alga</name>
    <name type="synonym">Ulothrix nitens</name>
    <dbReference type="NCBI Taxonomy" id="105231"/>
    <lineage>
        <taxon>Eukaryota</taxon>
        <taxon>Viridiplantae</taxon>
        <taxon>Streptophyta</taxon>
        <taxon>Klebsormidiophyceae</taxon>
        <taxon>Klebsormidiales</taxon>
        <taxon>Klebsormidiaceae</taxon>
        <taxon>Klebsormidium</taxon>
    </lineage>
</organism>
<dbReference type="EMBL" id="DF236987">
    <property type="protein sequence ID" value="GAQ79782.1"/>
    <property type="molecule type" value="Genomic_DNA"/>
</dbReference>
<dbReference type="OrthoDB" id="2393824at2759"/>
<feature type="transmembrane region" description="Helical" evidence="2">
    <location>
        <begin position="214"/>
        <end position="231"/>
    </location>
</feature>
<evidence type="ECO:0000256" key="2">
    <source>
        <dbReference type="SAM" id="Phobius"/>
    </source>
</evidence>
<evidence type="ECO:0000256" key="1">
    <source>
        <dbReference type="SAM" id="MobiDB-lite"/>
    </source>
</evidence>
<reference evidence="3 4" key="1">
    <citation type="journal article" date="2014" name="Nat. Commun.">
        <title>Klebsormidium flaccidum genome reveals primary factors for plant terrestrial adaptation.</title>
        <authorList>
            <person name="Hori K."/>
            <person name="Maruyama F."/>
            <person name="Fujisawa T."/>
            <person name="Togashi T."/>
            <person name="Yamamoto N."/>
            <person name="Seo M."/>
            <person name="Sato S."/>
            <person name="Yamada T."/>
            <person name="Mori H."/>
            <person name="Tajima N."/>
            <person name="Moriyama T."/>
            <person name="Ikeuchi M."/>
            <person name="Watanabe M."/>
            <person name="Wada H."/>
            <person name="Kobayashi K."/>
            <person name="Saito M."/>
            <person name="Masuda T."/>
            <person name="Sasaki-Sekimoto Y."/>
            <person name="Mashiguchi K."/>
            <person name="Awai K."/>
            <person name="Shimojima M."/>
            <person name="Masuda S."/>
            <person name="Iwai M."/>
            <person name="Nobusawa T."/>
            <person name="Narise T."/>
            <person name="Kondo S."/>
            <person name="Saito H."/>
            <person name="Sato R."/>
            <person name="Murakawa M."/>
            <person name="Ihara Y."/>
            <person name="Oshima-Yamada Y."/>
            <person name="Ohtaka K."/>
            <person name="Satoh M."/>
            <person name="Sonobe K."/>
            <person name="Ishii M."/>
            <person name="Ohtani R."/>
            <person name="Kanamori-Sato M."/>
            <person name="Honoki R."/>
            <person name="Miyazaki D."/>
            <person name="Mochizuki H."/>
            <person name="Umetsu J."/>
            <person name="Higashi K."/>
            <person name="Shibata D."/>
            <person name="Kamiya Y."/>
            <person name="Sato N."/>
            <person name="Nakamura Y."/>
            <person name="Tabata S."/>
            <person name="Ida S."/>
            <person name="Kurokawa K."/>
            <person name="Ohta H."/>
        </authorList>
    </citation>
    <scope>NUCLEOTIDE SEQUENCE [LARGE SCALE GENOMIC DNA]</scope>
    <source>
        <strain evidence="3 4">NIES-2285</strain>
    </source>
</reference>
<sequence length="324" mass="36131">MDSTAYEKVYLYGQLIYHARKHGQHTSLLERIAFYHVVLKRHVRFESVEEMNLVTGGFAIAKKSVEGFWATISEPIALTAIVNFLTHEMKWTPEKYARQQMAISSFNHSMMGQWWEFVAARFLPPLFETDRPLGETPLFSNLKGLPSCFYQGTAHVVAVSKVQDGLLQFKFLGDRSDCLMGMAIANPGYTLLDFLEDPKQNVLFFPEDMAGPDLVFFLSVAGLLYLVFVQVKLRKTLGDRFSVVASLDPSQAYRGKANRKALRAKVEAALQPGRGVTGVISVFLGYPLCTTLPEGVELSAKPKGSSKARAKKGTEGKNLLKPKI</sequence>
<evidence type="ECO:0000313" key="3">
    <source>
        <dbReference type="EMBL" id="GAQ79782.1"/>
    </source>
</evidence>
<feature type="region of interest" description="Disordered" evidence="1">
    <location>
        <begin position="300"/>
        <end position="324"/>
    </location>
</feature>
<keyword evidence="2" id="KW-0472">Membrane</keyword>
<proteinExistence type="predicted"/>
<keyword evidence="2" id="KW-1133">Transmembrane helix</keyword>
<evidence type="ECO:0000313" key="4">
    <source>
        <dbReference type="Proteomes" id="UP000054558"/>
    </source>
</evidence>
<accession>A0A1Y1HPT2</accession>
<name>A0A1Y1HPT2_KLENI</name>
<gene>
    <name evidence="3" type="ORF">KFL_000380160</name>
</gene>
<dbReference type="AlphaFoldDB" id="A0A1Y1HPT2"/>
<protein>
    <submittedName>
        <fullName evidence="3">Uncharacterized protein</fullName>
    </submittedName>
</protein>
<keyword evidence="4" id="KW-1185">Reference proteome</keyword>
<keyword evidence="2" id="KW-0812">Transmembrane</keyword>